<reference evidence="1 2" key="1">
    <citation type="submission" date="2018-08" db="EMBL/GenBank/DDBJ databases">
        <title>Meiothermus granaticius genome AF-68 sequencing project.</title>
        <authorList>
            <person name="Da Costa M.S."/>
            <person name="Albuquerque L."/>
            <person name="Raposo P."/>
            <person name="Froufe H.J.C."/>
            <person name="Barroso C.S."/>
            <person name="Egas C."/>
        </authorList>
    </citation>
    <scope>NUCLEOTIDE SEQUENCE [LARGE SCALE GENOMIC DNA]</scope>
    <source>
        <strain evidence="1 2">AF-68</strain>
    </source>
</reference>
<dbReference type="AlphaFoldDB" id="A0A399F9S9"/>
<dbReference type="InterPro" id="IPR040807">
    <property type="entry name" value="DUF5522"/>
</dbReference>
<organism evidence="1 2">
    <name type="scientific">Meiothermus granaticius NBRC 107808</name>
    <dbReference type="NCBI Taxonomy" id="1227551"/>
    <lineage>
        <taxon>Bacteria</taxon>
        <taxon>Thermotogati</taxon>
        <taxon>Deinococcota</taxon>
        <taxon>Deinococci</taxon>
        <taxon>Thermales</taxon>
        <taxon>Thermaceae</taxon>
        <taxon>Meiothermus</taxon>
    </lineage>
</organism>
<evidence type="ECO:0000313" key="1">
    <source>
        <dbReference type="EMBL" id="RIH91401.1"/>
    </source>
</evidence>
<comment type="caution">
    <text evidence="1">The sequence shown here is derived from an EMBL/GenBank/DDBJ whole genome shotgun (WGS) entry which is preliminary data.</text>
</comment>
<dbReference type="OrthoDB" id="9800168at2"/>
<accession>A0A399F9S9</accession>
<keyword evidence="2" id="KW-1185">Reference proteome</keyword>
<protein>
    <submittedName>
        <fullName evidence="1">Uncharacterized protein</fullName>
    </submittedName>
</protein>
<gene>
    <name evidence="1" type="ORF">Mgrana_02682</name>
</gene>
<dbReference type="Proteomes" id="UP000266178">
    <property type="component" value="Unassembled WGS sequence"/>
</dbReference>
<name>A0A399F9S9_9DEIN</name>
<dbReference type="Pfam" id="PF17653">
    <property type="entry name" value="DUF5522"/>
    <property type="match status" value="1"/>
</dbReference>
<sequence length="74" mass="8481">MAKRLVEGEDYYLEGGLYVFTGKYLLERGYCCGSRCRHCPYPRAAQNEAVRRRLEGHPIRSPAEFEAALKAVEQ</sequence>
<evidence type="ECO:0000313" key="2">
    <source>
        <dbReference type="Proteomes" id="UP000266178"/>
    </source>
</evidence>
<dbReference type="EMBL" id="QWLB01000044">
    <property type="protein sequence ID" value="RIH91401.1"/>
    <property type="molecule type" value="Genomic_DNA"/>
</dbReference>
<proteinExistence type="predicted"/>